<evidence type="ECO:0000313" key="1">
    <source>
        <dbReference type="EMBL" id="OOH71429.1"/>
    </source>
</evidence>
<feature type="non-terminal residue" evidence="1">
    <location>
        <position position="1"/>
    </location>
</feature>
<reference evidence="1 2" key="1">
    <citation type="submission" date="2016-11" db="EMBL/GenBank/DDBJ databases">
        <title>Comparative genomics of co-occurring bacteria in distinct bioleaching systems unravels niche-specific adaptation.</title>
        <authorList>
            <person name="Zhang X."/>
            <person name="Liu X."/>
            <person name="Yin H."/>
        </authorList>
    </citation>
    <scope>NUCLEOTIDE SEQUENCE [LARGE SCALE GENOMIC DNA]</scope>
    <source>
        <strain evidence="1 2">DX</strain>
    </source>
</reference>
<name>A0A1V3STL3_9BACT</name>
<protein>
    <submittedName>
        <fullName evidence="1">Uncharacterized protein</fullName>
    </submittedName>
</protein>
<gene>
    <name evidence="1" type="ORF">BOX24_07845</name>
</gene>
<evidence type="ECO:0000313" key="2">
    <source>
        <dbReference type="Proteomes" id="UP000188586"/>
    </source>
</evidence>
<dbReference type="RefSeq" id="WP_218668740.1">
    <property type="nucleotide sequence ID" value="NZ_MPOJ01000017.1"/>
</dbReference>
<sequence>LPPGPPPPGIETKTVDARSGLLALASCSPDLKVIPFLSGTAPPAETCLSPSPPSIFERIGHFFGNLF</sequence>
<proteinExistence type="predicted"/>
<dbReference type="Proteomes" id="UP000188586">
    <property type="component" value="Unassembled WGS sequence"/>
</dbReference>
<dbReference type="AlphaFoldDB" id="A0A1V3STL3"/>
<organism evidence="1 2">
    <name type="scientific">Leptospirillum ferriphilum</name>
    <dbReference type="NCBI Taxonomy" id="178606"/>
    <lineage>
        <taxon>Bacteria</taxon>
        <taxon>Pseudomonadati</taxon>
        <taxon>Nitrospirota</taxon>
        <taxon>Nitrospiria</taxon>
        <taxon>Nitrospirales</taxon>
        <taxon>Nitrospiraceae</taxon>
        <taxon>Leptospirillum</taxon>
    </lineage>
</organism>
<dbReference type="EMBL" id="MPOJ01000017">
    <property type="protein sequence ID" value="OOH71429.1"/>
    <property type="molecule type" value="Genomic_DNA"/>
</dbReference>
<comment type="caution">
    <text evidence="1">The sequence shown here is derived from an EMBL/GenBank/DDBJ whole genome shotgun (WGS) entry which is preliminary data.</text>
</comment>
<accession>A0A1V3STL3</accession>